<keyword evidence="4 10" id="KW-0136">Cellulose degradation</keyword>
<evidence type="ECO:0000256" key="4">
    <source>
        <dbReference type="ARBA" id="ARBA00023001"/>
    </source>
</evidence>
<dbReference type="EC" id="3.2.1.4" evidence="10"/>
<keyword evidence="7 8" id="KW-0624">Polysaccharide degradation</keyword>
<accession>A0A226CX27</accession>
<name>A0A226CX27_FOLCA</name>
<feature type="domain" description="Glycoside hydrolase family 9" evidence="12">
    <location>
        <begin position="24"/>
        <end position="445"/>
    </location>
</feature>
<keyword evidence="6 8" id="KW-0326">Glycosidase</keyword>
<comment type="similarity">
    <text evidence="2 8 10">Belongs to the glycosyl hydrolase 9 (cellulase E) family.</text>
</comment>
<dbReference type="PROSITE" id="PS00698">
    <property type="entry name" value="GH9_3"/>
    <property type="match status" value="1"/>
</dbReference>
<dbReference type="Gene3D" id="1.50.10.10">
    <property type="match status" value="1"/>
</dbReference>
<dbReference type="InterPro" id="IPR018221">
    <property type="entry name" value="Glyco_hydro_9_His_AS"/>
</dbReference>
<dbReference type="PANTHER" id="PTHR22298">
    <property type="entry name" value="ENDO-1,4-BETA-GLUCANASE"/>
    <property type="match status" value="1"/>
</dbReference>
<keyword evidence="5 8" id="KW-0119">Carbohydrate metabolism</keyword>
<feature type="chain" id="PRO_5011818657" description="Endoglucanase" evidence="10">
    <location>
        <begin position="19"/>
        <end position="453"/>
    </location>
</feature>
<keyword evidence="10" id="KW-0732">Signal</keyword>
<evidence type="ECO:0000313" key="14">
    <source>
        <dbReference type="Proteomes" id="UP000198287"/>
    </source>
</evidence>
<feature type="active site" evidence="9">
    <location>
        <position position="423"/>
    </location>
</feature>
<evidence type="ECO:0000313" key="13">
    <source>
        <dbReference type="EMBL" id="OXA37067.1"/>
    </source>
</evidence>
<organism evidence="13 14">
    <name type="scientific">Folsomia candida</name>
    <name type="common">Springtail</name>
    <dbReference type="NCBI Taxonomy" id="158441"/>
    <lineage>
        <taxon>Eukaryota</taxon>
        <taxon>Metazoa</taxon>
        <taxon>Ecdysozoa</taxon>
        <taxon>Arthropoda</taxon>
        <taxon>Hexapoda</taxon>
        <taxon>Collembola</taxon>
        <taxon>Entomobryomorpha</taxon>
        <taxon>Isotomoidea</taxon>
        <taxon>Isotomidae</taxon>
        <taxon>Proisotominae</taxon>
        <taxon>Folsomia</taxon>
    </lineage>
</organism>
<feature type="signal peptide" evidence="10">
    <location>
        <begin position="1"/>
        <end position="18"/>
    </location>
</feature>
<dbReference type="OMA" id="GGFQPFF"/>
<gene>
    <name evidence="13" type="ORF">Fcan01_28179</name>
</gene>
<dbReference type="SUPFAM" id="SSF48208">
    <property type="entry name" value="Six-hairpin glycosidases"/>
    <property type="match status" value="1"/>
</dbReference>
<dbReference type="GO" id="GO:0008810">
    <property type="term" value="F:cellulase activity"/>
    <property type="evidence" value="ECO:0007669"/>
    <property type="project" value="UniProtKB-EC"/>
</dbReference>
<evidence type="ECO:0000256" key="5">
    <source>
        <dbReference type="ARBA" id="ARBA00023277"/>
    </source>
</evidence>
<sequence length="453" mass="50517">MKLALVLLVSICASVAQCQLDYNYAEVLRLSNLFYEANRSGRLPQSNRISWRSNAFVDDGQREGIDLDGGYFDAGDHVKFGFPMAGFTTILNWGLLDWRNGYDKANDYANSLSTVKWSLDFFIKAHVAPNELYGQTGDGYQDHSFWGRPEDWPNGPRQSWKITQQQPGSELAGETAAALASGYLVFREEDPTYANTLLQHARELYNFAKTYRGDYTNAIPARDFYNSWSGYGDELGWAAAWLYRATNESAFLTDLDGFWTEFNLNGRPGEFGWDDKKAGLQILMAKLTNDAKYVQPATQFCDWVVDQAPKSPLGMVFLSEWGALRHAANVAFACITFGEVPGANQEKYRTFARQQIGYALGNTGRSFVVGFGINPPQRPHHRGSSCPNRPQPCDNGLNNPGPNPQILYGALVGGPGLDDSYTDDRNDYVKNEVTTDYNAGFQSALAALTQIYQ</sequence>
<evidence type="ECO:0000256" key="10">
    <source>
        <dbReference type="RuleBase" id="RU361166"/>
    </source>
</evidence>
<feature type="region of interest" description="Disordered" evidence="11">
    <location>
        <begin position="378"/>
        <end position="400"/>
    </location>
</feature>
<proteinExistence type="inferred from homology"/>
<feature type="active site" evidence="9">
    <location>
        <position position="432"/>
    </location>
</feature>
<reference evidence="13 14" key="1">
    <citation type="submission" date="2015-12" db="EMBL/GenBank/DDBJ databases">
        <title>The genome of Folsomia candida.</title>
        <authorList>
            <person name="Faddeeva A."/>
            <person name="Derks M.F."/>
            <person name="Anvar Y."/>
            <person name="Smit S."/>
            <person name="Van Straalen N."/>
            <person name="Roelofs D."/>
        </authorList>
    </citation>
    <scope>NUCLEOTIDE SEQUENCE [LARGE SCALE GENOMIC DNA]</scope>
    <source>
        <strain evidence="13 14">VU population</strain>
        <tissue evidence="13">Whole body</tissue>
    </source>
</reference>
<evidence type="ECO:0000256" key="9">
    <source>
        <dbReference type="PROSITE-ProRule" id="PRU10060"/>
    </source>
</evidence>
<dbReference type="OrthoDB" id="10257085at2759"/>
<dbReference type="InterPro" id="IPR033126">
    <property type="entry name" value="Glyco_hydro_9_Asp/Glu_AS"/>
</dbReference>
<evidence type="ECO:0000256" key="8">
    <source>
        <dbReference type="PROSITE-ProRule" id="PRU10059"/>
    </source>
</evidence>
<dbReference type="AlphaFoldDB" id="A0A226CX27"/>
<dbReference type="Pfam" id="PF00759">
    <property type="entry name" value="Glyco_hydro_9"/>
    <property type="match status" value="1"/>
</dbReference>
<dbReference type="GO" id="GO:0030245">
    <property type="term" value="P:cellulose catabolic process"/>
    <property type="evidence" value="ECO:0007669"/>
    <property type="project" value="UniProtKB-KW"/>
</dbReference>
<dbReference type="InterPro" id="IPR008928">
    <property type="entry name" value="6-hairpin_glycosidase_sf"/>
</dbReference>
<feature type="active site" evidence="8">
    <location>
        <position position="380"/>
    </location>
</feature>
<dbReference type="InterPro" id="IPR012341">
    <property type="entry name" value="6hp_glycosidase-like_sf"/>
</dbReference>
<evidence type="ECO:0000259" key="12">
    <source>
        <dbReference type="Pfam" id="PF00759"/>
    </source>
</evidence>
<evidence type="ECO:0000256" key="6">
    <source>
        <dbReference type="ARBA" id="ARBA00023295"/>
    </source>
</evidence>
<protein>
    <recommendedName>
        <fullName evidence="10">Endoglucanase</fullName>
        <ecNumber evidence="10">3.2.1.4</ecNumber>
    </recommendedName>
</protein>
<evidence type="ECO:0000256" key="7">
    <source>
        <dbReference type="ARBA" id="ARBA00023326"/>
    </source>
</evidence>
<evidence type="ECO:0000256" key="11">
    <source>
        <dbReference type="SAM" id="MobiDB-lite"/>
    </source>
</evidence>
<comment type="catalytic activity">
    <reaction evidence="1 10">
        <text>Endohydrolysis of (1-&gt;4)-beta-D-glucosidic linkages in cellulose, lichenin and cereal beta-D-glucans.</text>
        <dbReference type="EC" id="3.2.1.4"/>
    </reaction>
</comment>
<dbReference type="EMBL" id="LNIX01000065">
    <property type="protein sequence ID" value="OXA37067.1"/>
    <property type="molecule type" value="Genomic_DNA"/>
</dbReference>
<comment type="caution">
    <text evidence="13">The sequence shown here is derived from an EMBL/GenBank/DDBJ whole genome shotgun (WGS) entry which is preliminary data.</text>
</comment>
<evidence type="ECO:0000256" key="2">
    <source>
        <dbReference type="ARBA" id="ARBA00007072"/>
    </source>
</evidence>
<evidence type="ECO:0000256" key="3">
    <source>
        <dbReference type="ARBA" id="ARBA00022801"/>
    </source>
</evidence>
<keyword evidence="3 8" id="KW-0378">Hydrolase</keyword>
<dbReference type="InterPro" id="IPR001701">
    <property type="entry name" value="Glyco_hydro_9"/>
</dbReference>
<evidence type="ECO:0000256" key="1">
    <source>
        <dbReference type="ARBA" id="ARBA00000966"/>
    </source>
</evidence>
<dbReference type="PROSITE" id="PS00592">
    <property type="entry name" value="GH9_2"/>
    <property type="match status" value="1"/>
</dbReference>
<dbReference type="STRING" id="158441.A0A226CX27"/>
<dbReference type="Proteomes" id="UP000198287">
    <property type="component" value="Unassembled WGS sequence"/>
</dbReference>
<keyword evidence="14" id="KW-1185">Reference proteome</keyword>